<keyword evidence="5" id="KW-1185">Reference proteome</keyword>
<organism evidence="4 5">
    <name type="scientific">Vitis rotundifolia</name>
    <name type="common">Muscadine grape</name>
    <dbReference type="NCBI Taxonomy" id="103349"/>
    <lineage>
        <taxon>Eukaryota</taxon>
        <taxon>Viridiplantae</taxon>
        <taxon>Streptophyta</taxon>
        <taxon>Embryophyta</taxon>
        <taxon>Tracheophyta</taxon>
        <taxon>Spermatophyta</taxon>
        <taxon>Magnoliopsida</taxon>
        <taxon>eudicotyledons</taxon>
        <taxon>Gunneridae</taxon>
        <taxon>Pentapetalae</taxon>
        <taxon>rosids</taxon>
        <taxon>Vitales</taxon>
        <taxon>Vitaceae</taxon>
        <taxon>Viteae</taxon>
        <taxon>Vitis</taxon>
    </lineage>
</organism>
<accession>A0AA39DHE4</accession>
<proteinExistence type="inferred from homology"/>
<evidence type="ECO:0000313" key="4">
    <source>
        <dbReference type="EMBL" id="KAJ9682267.1"/>
    </source>
</evidence>
<sequence length="264" mass="27052">MSQQQPQRPQDQQQPIKYGDVFKFQGDLGVKPVAPADASMMQAAETVVLGKTEKGAAASTMQSAAAKNERAGFVGHNQGTDVAGDQGVAITETQLPGRRTITESIGDQVVGEYSAAAPLTPPYAAGGRVGAITIGEALEAAALAAGGKPVEWSDAAAVQAAEVRAAGRTTTAPGGVGAAAQSAATLNARTSRNKDKTKLADVLTDASEKLPRDKAATRRDAEGVVRAEVRYDPKLITTYPGGVAAAVAAAARLNQSDNKRDSTN</sequence>
<dbReference type="AlphaFoldDB" id="A0AA39DHE4"/>
<evidence type="ECO:0000256" key="1">
    <source>
        <dbReference type="ARBA" id="ARBA00010733"/>
    </source>
</evidence>
<keyword evidence="2" id="KW-0677">Repeat</keyword>
<evidence type="ECO:0000313" key="5">
    <source>
        <dbReference type="Proteomes" id="UP001168098"/>
    </source>
</evidence>
<dbReference type="Pfam" id="PF04927">
    <property type="entry name" value="SMP"/>
    <property type="match status" value="3"/>
</dbReference>
<protein>
    <recommendedName>
        <fullName evidence="3">SMP domain-containing protein</fullName>
    </recommendedName>
</protein>
<dbReference type="Proteomes" id="UP001168098">
    <property type="component" value="Unassembled WGS sequence"/>
</dbReference>
<dbReference type="InterPro" id="IPR007011">
    <property type="entry name" value="LEA_SMP_dom"/>
</dbReference>
<evidence type="ECO:0000259" key="3">
    <source>
        <dbReference type="Pfam" id="PF04927"/>
    </source>
</evidence>
<feature type="domain" description="SMP" evidence="3">
    <location>
        <begin position="132"/>
        <end position="189"/>
    </location>
</feature>
<comment type="caution">
    <text evidence="4">The sequence shown here is derived from an EMBL/GenBank/DDBJ whole genome shotgun (WGS) entry which is preliminary data.</text>
</comment>
<feature type="domain" description="SMP" evidence="3">
    <location>
        <begin position="16"/>
        <end position="71"/>
    </location>
</feature>
<gene>
    <name evidence="4" type="ORF">PVL29_018240</name>
</gene>
<comment type="similarity">
    <text evidence="1">Belongs to the LEA type SMP family.</text>
</comment>
<dbReference type="PANTHER" id="PTHR31174">
    <property type="entry name" value="SEED MATURATION FAMILY PROTEIN"/>
    <property type="match status" value="1"/>
</dbReference>
<name>A0AA39DHE4_VITRO</name>
<dbReference type="InterPro" id="IPR042971">
    <property type="entry name" value="LEA_SMP"/>
</dbReference>
<dbReference type="PANTHER" id="PTHR31174:SF34">
    <property type="entry name" value="LATE EMBRYOGENESIS ABUNDANT PROTEIN 47"/>
    <property type="match status" value="1"/>
</dbReference>
<reference evidence="4 5" key="1">
    <citation type="journal article" date="2023" name="BMC Biotechnol.">
        <title>Vitis rotundifolia cv Carlos genome sequencing.</title>
        <authorList>
            <person name="Huff M."/>
            <person name="Hulse-Kemp A."/>
            <person name="Scheffler B."/>
            <person name="Youngblood R."/>
            <person name="Simpson S."/>
            <person name="Babiker E."/>
            <person name="Staton M."/>
        </authorList>
    </citation>
    <scope>NUCLEOTIDE SEQUENCE [LARGE SCALE GENOMIC DNA]</scope>
    <source>
        <tissue evidence="4">Leaf</tissue>
    </source>
</reference>
<feature type="domain" description="SMP" evidence="3">
    <location>
        <begin position="197"/>
        <end position="256"/>
    </location>
</feature>
<dbReference type="EMBL" id="JARBHA010000014">
    <property type="protein sequence ID" value="KAJ9682267.1"/>
    <property type="molecule type" value="Genomic_DNA"/>
</dbReference>
<evidence type="ECO:0000256" key="2">
    <source>
        <dbReference type="ARBA" id="ARBA00022737"/>
    </source>
</evidence>